<feature type="compositionally biased region" description="Basic and acidic residues" evidence="1">
    <location>
        <begin position="106"/>
        <end position="115"/>
    </location>
</feature>
<dbReference type="RefSeq" id="WP_214038237.1">
    <property type="nucleotide sequence ID" value="NZ_JAGJWT010000009.1"/>
</dbReference>
<feature type="region of interest" description="Disordered" evidence="1">
    <location>
        <begin position="60"/>
        <end position="139"/>
    </location>
</feature>
<keyword evidence="2" id="KW-1133">Transmembrane helix</keyword>
<accession>A0A9X0ZX67</accession>
<dbReference type="SUPFAM" id="SSF46565">
    <property type="entry name" value="Chaperone J-domain"/>
    <property type="match status" value="1"/>
</dbReference>
<organism evidence="3 4">
    <name type="scientific">Neisseria elongata subsp. nitroreducens</name>
    <dbReference type="NCBI Taxonomy" id="90367"/>
    <lineage>
        <taxon>Bacteria</taxon>
        <taxon>Pseudomonadati</taxon>
        <taxon>Pseudomonadota</taxon>
        <taxon>Betaproteobacteria</taxon>
        <taxon>Neisseriales</taxon>
        <taxon>Neisseriaceae</taxon>
        <taxon>Neisseria</taxon>
    </lineage>
</organism>
<feature type="transmembrane region" description="Helical" evidence="2">
    <location>
        <begin position="637"/>
        <end position="655"/>
    </location>
</feature>
<dbReference type="Proteomes" id="UP000708805">
    <property type="component" value="Unassembled WGS sequence"/>
</dbReference>
<dbReference type="EMBL" id="JAGJWT010000009">
    <property type="protein sequence ID" value="MBS9341105.1"/>
    <property type="molecule type" value="Genomic_DNA"/>
</dbReference>
<feature type="transmembrane region" description="Helical" evidence="2">
    <location>
        <begin position="661"/>
        <end position="680"/>
    </location>
</feature>
<sequence length="698" mass="78662">MDCWQILGIEPTDDERAIKRAYAKQLKTTRPDDDAAAYQRLREAFDYALAVAPHICIDADGDEDEDADGDIWPSENDGQPETGRTGCSDGTSAIPPAWENGNNGNSEEKTIDRPSENPFDGTSAASDTNKAFSDGRDMRSPEYLSSKLEQWFTEAGSEGLLNRLGEFRASLDGMSWDEEEQMSRYCLDFLHKHGITHPLLRAEWSATFGWPHESAADTDKGFSDGPYAAILPEELETRLETWFEQGGCDSLLEHREQIFTMLDQMPLGGCEEASYMCAAFLRRHDIYDPLLWLEWSDYFGWHEDKHGRILTPVEMMRLQNFRENAVLSRLLARSDDEARFSAEPDPIPYTRAFDRFLGKQPGFFRQQLAGLAAVLSWQNLSSETTQEQREALALSHFSLYDLLQGGKTGYGAWIVILGLLLFTLSFTAPNQTFFGLLIAALLVSFAAGLTSALHNQSLYISVHFPQTEKWQRLWLDFKYRPAMAVATLFVLPAAAAALQFSPLHDNPDFAVIVFPLIILFSWTYYIIRLNAHKYGWLLISLSVTGLLAMSWSLNDQKLLPENGIAAAYCAILLWFNAVLYLLEHKPNWLAAVERPINLLLNGQASRLQQPFCALYAAAVWPLLLPAHVARTVQNGHLGTVLEIAAIGLFLMLLIPDSLHPYGFLLFYPAMMLAAWLRRYSMRALLKLMRRYPAADGQT</sequence>
<protein>
    <recommendedName>
        <fullName evidence="5">J domain-containing protein</fullName>
    </recommendedName>
</protein>
<evidence type="ECO:0000256" key="1">
    <source>
        <dbReference type="SAM" id="MobiDB-lite"/>
    </source>
</evidence>
<dbReference type="AlphaFoldDB" id="A0A9X0ZX67"/>
<keyword evidence="2" id="KW-0472">Membrane</keyword>
<feature type="transmembrane region" description="Helical" evidence="2">
    <location>
        <begin position="433"/>
        <end position="453"/>
    </location>
</feature>
<name>A0A9X0ZX67_NEIEL</name>
<dbReference type="CDD" id="cd06257">
    <property type="entry name" value="DnaJ"/>
    <property type="match status" value="1"/>
</dbReference>
<proteinExistence type="predicted"/>
<feature type="compositionally biased region" description="Acidic residues" evidence="1">
    <location>
        <begin position="60"/>
        <end position="69"/>
    </location>
</feature>
<evidence type="ECO:0000313" key="3">
    <source>
        <dbReference type="EMBL" id="MBS9341105.1"/>
    </source>
</evidence>
<evidence type="ECO:0000256" key="2">
    <source>
        <dbReference type="SAM" id="Phobius"/>
    </source>
</evidence>
<comment type="caution">
    <text evidence="3">The sequence shown here is derived from an EMBL/GenBank/DDBJ whole genome shotgun (WGS) entry which is preliminary data.</text>
</comment>
<dbReference type="InterPro" id="IPR036869">
    <property type="entry name" value="J_dom_sf"/>
</dbReference>
<feature type="transmembrane region" description="Helical" evidence="2">
    <location>
        <begin position="410"/>
        <end position="427"/>
    </location>
</feature>
<dbReference type="InterPro" id="IPR001623">
    <property type="entry name" value="DnaJ_domain"/>
</dbReference>
<gene>
    <name evidence="3" type="ORF">J8641_09890</name>
</gene>
<keyword evidence="2" id="KW-0812">Transmembrane</keyword>
<evidence type="ECO:0008006" key="5">
    <source>
        <dbReference type="Google" id="ProtNLM"/>
    </source>
</evidence>
<feature type="transmembrane region" description="Helical" evidence="2">
    <location>
        <begin position="534"/>
        <end position="553"/>
    </location>
</feature>
<reference evidence="3" key="1">
    <citation type="submission" date="2021-04" db="EMBL/GenBank/DDBJ databases">
        <title>Genomic characterization of endocarditis-associated Neisseria elongata subsp. nitroreducens.</title>
        <authorList>
            <person name="Schorner M."/>
            <person name="Passarelli-Araujo H."/>
            <person name="Scheffer M."/>
            <person name="Barazzetti F."/>
            <person name="Martins J."/>
            <person name="Machado H."/>
            <person name="Palmeiro J."/>
            <person name="Bazzo M."/>
        </authorList>
    </citation>
    <scope>NUCLEOTIDE SEQUENCE</scope>
    <source>
        <strain evidence="3">Nel_M001</strain>
    </source>
</reference>
<feature type="transmembrane region" description="Helical" evidence="2">
    <location>
        <begin position="565"/>
        <end position="582"/>
    </location>
</feature>
<evidence type="ECO:0000313" key="4">
    <source>
        <dbReference type="Proteomes" id="UP000708805"/>
    </source>
</evidence>
<feature type="transmembrane region" description="Helical" evidence="2">
    <location>
        <begin position="509"/>
        <end position="527"/>
    </location>
</feature>